<dbReference type="Pfam" id="PF04259">
    <property type="entry name" value="SASP_gamma"/>
    <property type="match status" value="1"/>
</dbReference>
<feature type="region of interest" description="Disordered" evidence="5">
    <location>
        <begin position="1"/>
        <end position="26"/>
    </location>
</feature>
<proteinExistence type="inferred from homology"/>
<reference evidence="6 7" key="1">
    <citation type="journal article" date="2003" name="Nature">
        <title>Genome sequence of Bacillus cereus and comparative analysis with Bacillus anthracis.</title>
        <authorList>
            <person name="Ivanova N."/>
            <person name="Sorokin A."/>
            <person name="Anderson I."/>
            <person name="Galleron N."/>
            <person name="Candelon B."/>
            <person name="Kapatral V."/>
            <person name="Bhattacharyya A."/>
            <person name="Reznik G."/>
            <person name="Mikhailova N."/>
            <person name="Lapidus A."/>
            <person name="Chu L."/>
            <person name="Mazur M."/>
            <person name="Goltsman E."/>
            <person name="Larsen N."/>
            <person name="D'Souza M."/>
            <person name="Walunas T."/>
            <person name="Grechkin Y."/>
            <person name="Pusch G."/>
            <person name="Haselkorn R."/>
            <person name="Fonstein M."/>
            <person name="Ehrlich S.D."/>
            <person name="Overbeek R."/>
            <person name="Kyrpides N."/>
        </authorList>
    </citation>
    <scope>NUCLEOTIDE SEQUENCE [LARGE SCALE GENOMIC DNA]</scope>
    <source>
        <strain evidence="7">ATCC 14579 / DSM 31 / CCUG 7414 / JCM 2152 / NBRC 15305 / NCIMB 9373 / NCTC 2599 / NRRL B-3711</strain>
    </source>
</reference>
<dbReference type="InterPro" id="IPR006341">
    <property type="entry name" value="Spore_gamma"/>
</dbReference>
<evidence type="ECO:0000256" key="4">
    <source>
        <dbReference type="ARBA" id="ARBA00022969"/>
    </source>
</evidence>
<organism evidence="6 7">
    <name type="scientific">Bacillus cereus (strain ATCC 14579 / DSM 31 / CCUG 7414 / JCM 2152 / NBRC 15305 / NCIMB 9373 / NCTC 2599 / NRRL B-3711)</name>
    <dbReference type="NCBI Taxonomy" id="226900"/>
    <lineage>
        <taxon>Bacteria</taxon>
        <taxon>Bacillati</taxon>
        <taxon>Bacillota</taxon>
        <taxon>Bacilli</taxon>
        <taxon>Bacillales</taxon>
        <taxon>Bacillaceae</taxon>
        <taxon>Bacillus</taxon>
        <taxon>Bacillus cereus group</taxon>
    </lineage>
</organism>
<keyword evidence="4" id="KW-0749">Sporulation</keyword>
<dbReference type="Proteomes" id="UP000001417">
    <property type="component" value="Chromosome"/>
</dbReference>
<dbReference type="PATRIC" id="fig|226900.8.peg.478"/>
<name>Q81I91_BACCR</name>
<dbReference type="KEGG" id="bce:BC0506"/>
<feature type="region of interest" description="Disordered" evidence="5">
    <location>
        <begin position="79"/>
        <end position="100"/>
    </location>
</feature>
<dbReference type="EMBL" id="AE016877">
    <property type="protein sequence ID" value="AAP07544.1"/>
    <property type="molecule type" value="Genomic_DNA"/>
</dbReference>
<gene>
    <name evidence="6" type="ordered locus">BC_0506</name>
</gene>
<accession>Q81I91</accession>
<keyword evidence="7" id="KW-1185">Reference proteome</keyword>
<protein>
    <recommendedName>
        <fullName evidence="2">Small, acid-soluble spore protein gamma-type</fullName>
    </recommendedName>
</protein>
<feature type="compositionally biased region" description="Low complexity" evidence="5">
    <location>
        <begin position="86"/>
        <end position="100"/>
    </location>
</feature>
<comment type="similarity">
    <text evidence="1">Belongs to the gamma-type SASP family.</text>
</comment>
<dbReference type="NCBIfam" id="TIGR01442">
    <property type="entry name" value="SASP_gamma"/>
    <property type="match status" value="1"/>
</dbReference>
<feature type="compositionally biased region" description="Polar residues" evidence="5">
    <location>
        <begin position="11"/>
        <end position="26"/>
    </location>
</feature>
<keyword evidence="3" id="KW-0677">Repeat</keyword>
<evidence type="ECO:0000256" key="3">
    <source>
        <dbReference type="ARBA" id="ARBA00022737"/>
    </source>
</evidence>
<feature type="region of interest" description="Disordered" evidence="5">
    <location>
        <begin position="49"/>
        <end position="68"/>
    </location>
</feature>
<evidence type="ECO:0000256" key="5">
    <source>
        <dbReference type="SAM" id="MobiDB-lite"/>
    </source>
</evidence>
<dbReference type="HOGENOM" id="CLU_135463_1_0_9"/>
<dbReference type="GO" id="GO:0030435">
    <property type="term" value="P:sporulation resulting in formation of a cellular spore"/>
    <property type="evidence" value="ECO:0007669"/>
    <property type="project" value="UniProtKB-KW"/>
</dbReference>
<evidence type="ECO:0000313" key="6">
    <source>
        <dbReference type="EMBL" id="AAP07544.1"/>
    </source>
</evidence>
<feature type="compositionally biased region" description="Low complexity" evidence="5">
    <location>
        <begin position="49"/>
        <end position="67"/>
    </location>
</feature>
<evidence type="ECO:0000313" key="7">
    <source>
        <dbReference type="Proteomes" id="UP000001417"/>
    </source>
</evidence>
<evidence type="ECO:0000256" key="2">
    <source>
        <dbReference type="ARBA" id="ARBA00014721"/>
    </source>
</evidence>
<sequence length="100" mass="10494">MIVEVRKMSKKQQGYNKATSGASIQSTNASYGTEFATETNVQAVKQANAQSEAKKAQASGAQSANASYGTEFATETDVHAVKKQNAKSAAKQSQSSSSNQ</sequence>
<evidence type="ECO:0000256" key="1">
    <source>
        <dbReference type="ARBA" id="ARBA00006710"/>
    </source>
</evidence>
<dbReference type="AlphaFoldDB" id="Q81I91"/>